<reference evidence="4" key="1">
    <citation type="submission" date="2022-10" db="EMBL/GenBank/DDBJ databases">
        <title>The complete genomes of actinobacterial strains from the NBC collection.</title>
        <authorList>
            <person name="Joergensen T.S."/>
            <person name="Alvarez Arevalo M."/>
            <person name="Sterndorff E.B."/>
            <person name="Faurdal D."/>
            <person name="Vuksanovic O."/>
            <person name="Mourched A.-S."/>
            <person name="Charusanti P."/>
            <person name="Shaw S."/>
            <person name="Blin K."/>
            <person name="Weber T."/>
        </authorList>
    </citation>
    <scope>NUCLEOTIDE SEQUENCE</scope>
    <source>
        <strain evidence="4">NBC_00222</strain>
    </source>
</reference>
<dbReference type="SMART" id="SM00880">
    <property type="entry name" value="CHAD"/>
    <property type="match status" value="1"/>
</dbReference>
<dbReference type="CDD" id="cd07374">
    <property type="entry name" value="CYTH-like_Pase"/>
    <property type="match status" value="1"/>
</dbReference>
<dbReference type="PROSITE" id="PS51708">
    <property type="entry name" value="CHAD"/>
    <property type="match status" value="1"/>
</dbReference>
<evidence type="ECO:0000313" key="4">
    <source>
        <dbReference type="EMBL" id="WUQ81887.1"/>
    </source>
</evidence>
<evidence type="ECO:0000259" key="3">
    <source>
        <dbReference type="PROSITE" id="PS51708"/>
    </source>
</evidence>
<dbReference type="InterPro" id="IPR038186">
    <property type="entry name" value="CHAD_dom_sf"/>
</dbReference>
<gene>
    <name evidence="4" type="ORF">OHA16_02170</name>
</gene>
<dbReference type="InterPro" id="IPR007899">
    <property type="entry name" value="CHAD_dom"/>
</dbReference>
<evidence type="ECO:0000259" key="2">
    <source>
        <dbReference type="PROSITE" id="PS51707"/>
    </source>
</evidence>
<dbReference type="Gene3D" id="1.40.20.10">
    <property type="entry name" value="CHAD domain"/>
    <property type="match status" value="1"/>
</dbReference>
<dbReference type="Proteomes" id="UP001432222">
    <property type="component" value="Chromosome"/>
</dbReference>
<evidence type="ECO:0000256" key="1">
    <source>
        <dbReference type="SAM" id="MobiDB-lite"/>
    </source>
</evidence>
<dbReference type="SUPFAM" id="SSF55154">
    <property type="entry name" value="CYTH-like phosphatases"/>
    <property type="match status" value="1"/>
</dbReference>
<protein>
    <submittedName>
        <fullName evidence="4">CYTH and CHAD domain-containing protein</fullName>
    </submittedName>
</protein>
<dbReference type="InterPro" id="IPR033469">
    <property type="entry name" value="CYTH-like_dom_sf"/>
</dbReference>
<dbReference type="Pfam" id="PF01928">
    <property type="entry name" value="CYTH"/>
    <property type="match status" value="1"/>
</dbReference>
<dbReference type="InterPro" id="IPR023577">
    <property type="entry name" value="CYTH_domain"/>
</dbReference>
<dbReference type="PANTHER" id="PTHR39339">
    <property type="entry name" value="SLR1444 PROTEIN"/>
    <property type="match status" value="1"/>
</dbReference>
<dbReference type="Pfam" id="PF05235">
    <property type="entry name" value="CHAD"/>
    <property type="match status" value="1"/>
</dbReference>
<keyword evidence="5" id="KW-1185">Reference proteome</keyword>
<organism evidence="4 5">
    <name type="scientific">Kitasatospora purpeofusca</name>
    <dbReference type="NCBI Taxonomy" id="67352"/>
    <lineage>
        <taxon>Bacteria</taxon>
        <taxon>Bacillati</taxon>
        <taxon>Actinomycetota</taxon>
        <taxon>Actinomycetes</taxon>
        <taxon>Kitasatosporales</taxon>
        <taxon>Streptomycetaceae</taxon>
        <taxon>Kitasatospora</taxon>
    </lineage>
</organism>
<feature type="domain" description="CHAD" evidence="3">
    <location>
        <begin position="224"/>
        <end position="503"/>
    </location>
</feature>
<dbReference type="RefSeq" id="WP_328952960.1">
    <property type="nucleotide sequence ID" value="NZ_CP108110.1"/>
</dbReference>
<dbReference type="PROSITE" id="PS51707">
    <property type="entry name" value="CYTH"/>
    <property type="match status" value="1"/>
</dbReference>
<dbReference type="SMART" id="SM01118">
    <property type="entry name" value="CYTH"/>
    <property type="match status" value="1"/>
</dbReference>
<dbReference type="EMBL" id="CP108110">
    <property type="protein sequence ID" value="WUQ81887.1"/>
    <property type="molecule type" value="Genomic_DNA"/>
</dbReference>
<dbReference type="PANTHER" id="PTHR39339:SF1">
    <property type="entry name" value="CHAD DOMAIN-CONTAINING PROTEIN"/>
    <property type="match status" value="1"/>
</dbReference>
<feature type="compositionally biased region" description="Low complexity" evidence="1">
    <location>
        <begin position="148"/>
        <end position="158"/>
    </location>
</feature>
<dbReference type="Gene3D" id="2.40.320.10">
    <property type="entry name" value="Hypothetical Protein Pfu-838710-001"/>
    <property type="match status" value="1"/>
</dbReference>
<evidence type="ECO:0000313" key="5">
    <source>
        <dbReference type="Proteomes" id="UP001432222"/>
    </source>
</evidence>
<name>A0ABZ1TW21_9ACTN</name>
<accession>A0ABZ1TW21</accession>
<proteinExistence type="predicted"/>
<feature type="domain" description="CYTH" evidence="2">
    <location>
        <begin position="5"/>
        <end position="215"/>
    </location>
</feature>
<sequence length="514" mass="56910">MSAKQLETERKFDGTAALPSLELPGVAKVVPADPQDLDAVYYDTADLDLLSRRITLRRRTGGRDAGWHLKLPADTDSREEIHAPLEAGAPDRAPAALAARVAVFLRGDALVPVVRLRTHRRRRLLLDRRGKPLAELAEDQVEARILGPAPAGRPGHAAPDADRAGSTSWTEVEVELEGGDTALLDRIERALTAAGLGRADYPSKLARALQDVPKPTRELAPLRVGTPGGLVTGRIRELVDDLLTLDPSVRLDEPDSVHRMRVTARRLRSTLKAHRRLFDHGRTDALATEIRWLGRSLGTARDQEVLGEHLVTALDALPDRFRRGSSRGEVSAHYARAYRQAWEQVVRDLGSVRYHSLLNELEAFAADPPLTARADRSKPRKRLSRTLRHEQRRTLERLDAALGLDSGPARDAALHDARKAAKRARYAAEAARPTAPKRARKFEKRMKQLQRVLGGHQDAVVARQALLDRPGPGEDLAFTSGVLYAMQQRDAEQAERLLPTLRRRVSGPRLARLT</sequence>
<feature type="region of interest" description="Disordered" evidence="1">
    <location>
        <begin position="148"/>
        <end position="167"/>
    </location>
</feature>